<proteinExistence type="predicted"/>
<keyword evidence="3" id="KW-1185">Reference proteome</keyword>
<keyword evidence="1" id="KW-1133">Transmembrane helix</keyword>
<feature type="transmembrane region" description="Helical" evidence="1">
    <location>
        <begin position="228"/>
        <end position="246"/>
    </location>
</feature>
<feature type="transmembrane region" description="Helical" evidence="1">
    <location>
        <begin position="258"/>
        <end position="277"/>
    </location>
</feature>
<feature type="transmembrane region" description="Helical" evidence="1">
    <location>
        <begin position="37"/>
        <end position="56"/>
    </location>
</feature>
<accession>A0A1D2YUZ5</accession>
<dbReference type="EMBL" id="MIJF01000021">
    <property type="protein sequence ID" value="OEF99507.1"/>
    <property type="molecule type" value="Genomic_DNA"/>
</dbReference>
<feature type="transmembrane region" description="Helical" evidence="1">
    <location>
        <begin position="63"/>
        <end position="82"/>
    </location>
</feature>
<feature type="transmembrane region" description="Helical" evidence="1">
    <location>
        <begin position="88"/>
        <end position="105"/>
    </location>
</feature>
<reference evidence="2 3" key="1">
    <citation type="submission" date="2016-09" db="EMBL/GenBank/DDBJ databases">
        <title>Draft genome sequence for the type strain of Vulcanibacillus modesticaldus BR, a strictly anaerobic, moderately thermophilic, and nitrate-reducing bacterium from deep sea-hydrothermal vents of the Mid-Atlantic Ridge.</title>
        <authorList>
            <person name="Abin C.A."/>
            <person name="Hollibaugh J.T."/>
        </authorList>
    </citation>
    <scope>NUCLEOTIDE SEQUENCE [LARGE SCALE GENOMIC DNA]</scope>
    <source>
        <strain evidence="2 3">BR</strain>
    </source>
</reference>
<comment type="caution">
    <text evidence="2">The sequence shown here is derived from an EMBL/GenBank/DDBJ whole genome shotgun (WGS) entry which is preliminary data.</text>
</comment>
<feature type="transmembrane region" description="Helical" evidence="1">
    <location>
        <begin position="112"/>
        <end position="129"/>
    </location>
</feature>
<dbReference type="AlphaFoldDB" id="A0A1D2YUZ5"/>
<evidence type="ECO:0000313" key="3">
    <source>
        <dbReference type="Proteomes" id="UP000243739"/>
    </source>
</evidence>
<feature type="transmembrane region" description="Helical" evidence="1">
    <location>
        <begin position="204"/>
        <end position="222"/>
    </location>
</feature>
<feature type="transmembrane region" description="Helical" evidence="1">
    <location>
        <begin position="331"/>
        <end position="349"/>
    </location>
</feature>
<keyword evidence="1" id="KW-0472">Membrane</keyword>
<feature type="transmembrane region" description="Helical" evidence="1">
    <location>
        <begin position="307"/>
        <end position="325"/>
    </location>
</feature>
<evidence type="ECO:0000313" key="2">
    <source>
        <dbReference type="EMBL" id="OEF99507.1"/>
    </source>
</evidence>
<evidence type="ECO:0000256" key="1">
    <source>
        <dbReference type="SAM" id="Phobius"/>
    </source>
</evidence>
<gene>
    <name evidence="2" type="ORF">BHF71_08800</name>
</gene>
<dbReference type="RefSeq" id="WP_069656630.1">
    <property type="nucleotide sequence ID" value="NZ_MIJF01000021.1"/>
</dbReference>
<organism evidence="2 3">
    <name type="scientific">Vulcanibacillus modesticaldus</name>
    <dbReference type="NCBI Taxonomy" id="337097"/>
    <lineage>
        <taxon>Bacteria</taxon>
        <taxon>Bacillati</taxon>
        <taxon>Bacillota</taxon>
        <taxon>Bacilli</taxon>
        <taxon>Bacillales</taxon>
        <taxon>Bacillaceae</taxon>
        <taxon>Vulcanibacillus</taxon>
    </lineage>
</organism>
<feature type="transmembrane region" description="Helical" evidence="1">
    <location>
        <begin position="283"/>
        <end position="300"/>
    </location>
</feature>
<feature type="transmembrane region" description="Helical" evidence="1">
    <location>
        <begin position="7"/>
        <end position="25"/>
    </location>
</feature>
<name>A0A1D2YUZ5_9BACI</name>
<protein>
    <submittedName>
        <fullName evidence="2">Uncharacterized protein</fullName>
    </submittedName>
</protein>
<feature type="transmembrane region" description="Helical" evidence="1">
    <location>
        <begin position="135"/>
        <end position="155"/>
    </location>
</feature>
<dbReference type="STRING" id="337097.BHF71_08800"/>
<dbReference type="Proteomes" id="UP000243739">
    <property type="component" value="Unassembled WGS sequence"/>
</dbReference>
<keyword evidence="1" id="KW-0812">Transmembrane</keyword>
<sequence>MEMENRIKGISSISLALLFFVLYLLETFLNDGPFSFWVVYLFFDLVLFGYGLYLIFSGRLLTIWEDILITFSGLVLAILLIIDTKGIYSMYFPFIYLVALTYPAFTKGKKFFFISTSVGLIIIFSWVAVSTNISYFFNLDLIIPLVVYIGLIMVIRNYRFECFWCDVEENSCKYRDSCVVYRTKWNNHFGEAKIIRQIRKVDRVNSIMIAIYFLTVLFNVLSLPRVDFIVILIDLFFSMIILLYVNKQIRLNPIVHRSPVYYYVFLTLVTLTVYLNGSYSSQLYPTLFLIPILYTTVNFSRKGSMGIAIFSIVIIWLLLLQDPTYRKLEQVVSISVIILTTQVTIGFLVKEHISHRKELIKMRRNM</sequence>